<name>A0A4R4TAA0_9ACTN</name>
<evidence type="ECO:0000256" key="3">
    <source>
        <dbReference type="ARBA" id="ARBA00022448"/>
    </source>
</evidence>
<keyword evidence="6 8" id="KW-1133">Transmembrane helix</keyword>
<keyword evidence="5 8" id="KW-0812">Transmembrane</keyword>
<gene>
    <name evidence="9" type="ORF">E1283_16570</name>
</gene>
<evidence type="ECO:0000256" key="7">
    <source>
        <dbReference type="ARBA" id="ARBA00023136"/>
    </source>
</evidence>
<evidence type="ECO:0000313" key="10">
    <source>
        <dbReference type="Proteomes" id="UP000295345"/>
    </source>
</evidence>
<dbReference type="InterPro" id="IPR007208">
    <property type="entry name" value="MrpF/PhaF-like"/>
</dbReference>
<feature type="transmembrane region" description="Helical" evidence="8">
    <location>
        <begin position="69"/>
        <end position="88"/>
    </location>
</feature>
<evidence type="ECO:0000256" key="6">
    <source>
        <dbReference type="ARBA" id="ARBA00022989"/>
    </source>
</evidence>
<sequence>MCGGWKLWPYGPSVRAPRSTGSARTPHERSPVVTEASDILLNAALGVVLLAGALLLIRVWRGPSMLDRAISIDVMAALIVAGIGVHAAATRTRYYLSIMLVIAFLGFTSSVGIARFIAVRDRPNPKAHP</sequence>
<dbReference type="OrthoDB" id="3733837at2"/>
<dbReference type="Pfam" id="PF04066">
    <property type="entry name" value="MrpF_PhaF"/>
    <property type="match status" value="1"/>
</dbReference>
<keyword evidence="4" id="KW-1003">Cell membrane</keyword>
<dbReference type="Proteomes" id="UP000295345">
    <property type="component" value="Unassembled WGS sequence"/>
</dbReference>
<dbReference type="GO" id="GO:0015385">
    <property type="term" value="F:sodium:proton antiporter activity"/>
    <property type="evidence" value="ECO:0007669"/>
    <property type="project" value="TreeGrafter"/>
</dbReference>
<comment type="similarity">
    <text evidence="2">Belongs to the CPA3 antiporters (TC 2.A.63) subunit F family.</text>
</comment>
<keyword evidence="3" id="KW-0813">Transport</keyword>
<dbReference type="PANTHER" id="PTHR34702">
    <property type="entry name" value="NA(+)/H(+) ANTIPORTER SUBUNIT F1"/>
    <property type="match status" value="1"/>
</dbReference>
<accession>A0A4R4TAA0</accession>
<evidence type="ECO:0000313" key="9">
    <source>
        <dbReference type="EMBL" id="TDC74201.1"/>
    </source>
</evidence>
<evidence type="ECO:0008006" key="11">
    <source>
        <dbReference type="Google" id="ProtNLM"/>
    </source>
</evidence>
<feature type="transmembrane region" description="Helical" evidence="8">
    <location>
        <begin position="39"/>
        <end position="57"/>
    </location>
</feature>
<evidence type="ECO:0000256" key="2">
    <source>
        <dbReference type="ARBA" id="ARBA00009212"/>
    </source>
</evidence>
<comment type="subcellular location">
    <subcellularLocation>
        <location evidence="1">Cell membrane</location>
        <topology evidence="1">Multi-pass membrane protein</topology>
    </subcellularLocation>
</comment>
<dbReference type="GO" id="GO:0005886">
    <property type="term" value="C:plasma membrane"/>
    <property type="evidence" value="ECO:0007669"/>
    <property type="project" value="UniProtKB-SubCell"/>
</dbReference>
<evidence type="ECO:0000256" key="1">
    <source>
        <dbReference type="ARBA" id="ARBA00004651"/>
    </source>
</evidence>
<evidence type="ECO:0000256" key="8">
    <source>
        <dbReference type="SAM" id="Phobius"/>
    </source>
</evidence>
<evidence type="ECO:0000256" key="4">
    <source>
        <dbReference type="ARBA" id="ARBA00022475"/>
    </source>
</evidence>
<keyword evidence="7 8" id="KW-0472">Membrane</keyword>
<organism evidence="9 10">
    <name type="scientific">Streptomyces hainanensis</name>
    <dbReference type="NCBI Taxonomy" id="402648"/>
    <lineage>
        <taxon>Bacteria</taxon>
        <taxon>Bacillati</taxon>
        <taxon>Actinomycetota</taxon>
        <taxon>Actinomycetes</taxon>
        <taxon>Kitasatosporales</taxon>
        <taxon>Streptomycetaceae</taxon>
        <taxon>Streptomyces</taxon>
    </lineage>
</organism>
<keyword evidence="10" id="KW-1185">Reference proteome</keyword>
<dbReference type="AlphaFoldDB" id="A0A4R4TAA0"/>
<dbReference type="PANTHER" id="PTHR34702:SF1">
    <property type="entry name" value="NA(+)_H(+) ANTIPORTER SUBUNIT F"/>
    <property type="match status" value="1"/>
</dbReference>
<evidence type="ECO:0000256" key="5">
    <source>
        <dbReference type="ARBA" id="ARBA00022692"/>
    </source>
</evidence>
<comment type="caution">
    <text evidence="9">The sequence shown here is derived from an EMBL/GenBank/DDBJ whole genome shotgun (WGS) entry which is preliminary data.</text>
</comment>
<reference evidence="9 10" key="1">
    <citation type="submission" date="2019-03" db="EMBL/GenBank/DDBJ databases">
        <title>Draft genome sequences of novel Actinobacteria.</title>
        <authorList>
            <person name="Sahin N."/>
            <person name="Ay H."/>
            <person name="Saygin H."/>
        </authorList>
    </citation>
    <scope>NUCLEOTIDE SEQUENCE [LARGE SCALE GENOMIC DNA]</scope>
    <source>
        <strain evidence="9 10">DSM 41900</strain>
    </source>
</reference>
<feature type="transmembrane region" description="Helical" evidence="8">
    <location>
        <begin position="94"/>
        <end position="118"/>
    </location>
</feature>
<dbReference type="EMBL" id="SMKI01000159">
    <property type="protein sequence ID" value="TDC74201.1"/>
    <property type="molecule type" value="Genomic_DNA"/>
</dbReference>
<protein>
    <recommendedName>
        <fullName evidence="11">Cation:proton antiporter</fullName>
    </recommendedName>
</protein>
<proteinExistence type="inferred from homology"/>